<evidence type="ECO:0000313" key="3">
    <source>
        <dbReference type="Proteomes" id="UP000187526"/>
    </source>
</evidence>
<name>A0A1R1I5H4_9RHOO</name>
<protein>
    <recommendedName>
        <fullName evidence="1">HMA domain-containing protein</fullName>
    </recommendedName>
</protein>
<comment type="caution">
    <text evidence="2">The sequence shown here is derived from an EMBL/GenBank/DDBJ whole genome shotgun (WGS) entry which is preliminary data.</text>
</comment>
<dbReference type="STRING" id="418702.BJN45_09505"/>
<dbReference type="OrthoDB" id="8909415at2"/>
<dbReference type="Pfam" id="PF00403">
    <property type="entry name" value="HMA"/>
    <property type="match status" value="1"/>
</dbReference>
<dbReference type="Gene3D" id="3.30.70.100">
    <property type="match status" value="1"/>
</dbReference>
<evidence type="ECO:0000259" key="1">
    <source>
        <dbReference type="PROSITE" id="PS50846"/>
    </source>
</evidence>
<proteinExistence type="predicted"/>
<gene>
    <name evidence="2" type="ORF">BJN45_09505</name>
</gene>
<organism evidence="2 3">
    <name type="scientific">Azonexus hydrophilus</name>
    <dbReference type="NCBI Taxonomy" id="418702"/>
    <lineage>
        <taxon>Bacteria</taxon>
        <taxon>Pseudomonadati</taxon>
        <taxon>Pseudomonadota</taxon>
        <taxon>Betaproteobacteria</taxon>
        <taxon>Rhodocyclales</taxon>
        <taxon>Azonexaceae</taxon>
        <taxon>Azonexus</taxon>
    </lineage>
</organism>
<dbReference type="PROSITE" id="PS50846">
    <property type="entry name" value="HMA_2"/>
    <property type="match status" value="1"/>
</dbReference>
<feature type="domain" description="HMA" evidence="1">
    <location>
        <begin position="2"/>
        <end position="67"/>
    </location>
</feature>
<dbReference type="EMBL" id="MTHD01000003">
    <property type="protein sequence ID" value="OMG53992.1"/>
    <property type="molecule type" value="Genomic_DNA"/>
</dbReference>
<dbReference type="InterPro" id="IPR036163">
    <property type="entry name" value="HMA_dom_sf"/>
</dbReference>
<dbReference type="CDD" id="cd00371">
    <property type="entry name" value="HMA"/>
    <property type="match status" value="1"/>
</dbReference>
<dbReference type="InterPro" id="IPR006121">
    <property type="entry name" value="HMA_dom"/>
</dbReference>
<sequence length="71" mass="7705">MHRQLFKISGLNDAQCVRALANAIQDLPSVTHIDISAGNSEVDVEHGNFVSPEEILQAIVDAGFEAEYTAH</sequence>
<evidence type="ECO:0000313" key="2">
    <source>
        <dbReference type="EMBL" id="OMG53992.1"/>
    </source>
</evidence>
<dbReference type="RefSeq" id="WP_076095241.1">
    <property type="nucleotide sequence ID" value="NZ_MTHD01000003.1"/>
</dbReference>
<dbReference type="AlphaFoldDB" id="A0A1R1I5H4"/>
<reference evidence="2 3" key="1">
    <citation type="submission" date="2016-10" db="EMBL/GenBank/DDBJ databases">
        <title>Alkaliphiles isolated from bioreactors.</title>
        <authorList>
            <person name="Salah Z."/>
            <person name="Rout S.P."/>
            <person name="Humphreys P.N."/>
        </authorList>
    </citation>
    <scope>NUCLEOTIDE SEQUENCE [LARGE SCALE GENOMIC DNA]</scope>
    <source>
        <strain evidence="2 3">ZS02</strain>
    </source>
</reference>
<keyword evidence="3" id="KW-1185">Reference proteome</keyword>
<dbReference type="Proteomes" id="UP000187526">
    <property type="component" value="Unassembled WGS sequence"/>
</dbReference>
<dbReference type="GO" id="GO:0046872">
    <property type="term" value="F:metal ion binding"/>
    <property type="evidence" value="ECO:0007669"/>
    <property type="project" value="InterPro"/>
</dbReference>
<accession>A0A1R1I5H4</accession>
<dbReference type="SUPFAM" id="SSF55008">
    <property type="entry name" value="HMA, heavy metal-associated domain"/>
    <property type="match status" value="1"/>
</dbReference>